<evidence type="ECO:0000256" key="4">
    <source>
        <dbReference type="ARBA" id="ARBA00023237"/>
    </source>
</evidence>
<dbReference type="GO" id="GO:0009279">
    <property type="term" value="C:cell outer membrane"/>
    <property type="evidence" value="ECO:0007669"/>
    <property type="project" value="UniProtKB-SubCell"/>
</dbReference>
<keyword evidence="4" id="KW-0998">Cell outer membrane</keyword>
<organism evidence="8">
    <name type="scientific">Bradyrhizobium japonicum</name>
    <dbReference type="NCBI Taxonomy" id="375"/>
    <lineage>
        <taxon>Bacteria</taxon>
        <taxon>Pseudomonadati</taxon>
        <taxon>Pseudomonadota</taxon>
        <taxon>Alphaproteobacteria</taxon>
        <taxon>Hyphomicrobiales</taxon>
        <taxon>Nitrobacteraceae</taxon>
        <taxon>Bradyrhizobium</taxon>
    </lineage>
</organism>
<dbReference type="InterPro" id="IPR051692">
    <property type="entry name" value="OMP-like"/>
</dbReference>
<dbReference type="PANTHER" id="PTHR34001">
    <property type="entry name" value="BLL7405 PROTEIN"/>
    <property type="match status" value="1"/>
</dbReference>
<feature type="domain" description="Outer membrane protein beta-barrel" evidence="7">
    <location>
        <begin position="128"/>
        <end position="319"/>
    </location>
</feature>
<accession>Q9AMZ8</accession>
<evidence type="ECO:0000256" key="1">
    <source>
        <dbReference type="ARBA" id="ARBA00004442"/>
    </source>
</evidence>
<gene>
    <name evidence="8" type="primary">id693</name>
</gene>
<name>Q9AMZ8_BRAJP</name>
<evidence type="ECO:0000256" key="5">
    <source>
        <dbReference type="ARBA" id="ARBA00038306"/>
    </source>
</evidence>
<keyword evidence="3" id="KW-0472">Membrane</keyword>
<dbReference type="SUPFAM" id="SSF56925">
    <property type="entry name" value="OMPA-like"/>
    <property type="match status" value="1"/>
</dbReference>
<dbReference type="AlphaFoldDB" id="Q9AMZ8"/>
<evidence type="ECO:0000256" key="6">
    <source>
        <dbReference type="SAM" id="MobiDB-lite"/>
    </source>
</evidence>
<reference evidence="8" key="1">
    <citation type="journal article" date="2001" name="J. Bacteriol.">
        <title>Potential symbiosis-specific genes uncovered by sequencing a 410-kb DNA region of the Bradyrhizobium japonicum chromosome.</title>
        <authorList>
            <person name="Gottfert M."/>
            <person name="Rothlisberger S."/>
            <person name="Kundig C."/>
            <person name="Beck C."/>
            <person name="Marty R."/>
            <person name="Hennecke H."/>
        </authorList>
    </citation>
    <scope>NUCLEOTIDE SEQUENCE</scope>
    <source>
        <strain evidence="8">110spc4</strain>
    </source>
</reference>
<comment type="subcellular location">
    <subcellularLocation>
        <location evidence="1">Cell outer membrane</location>
    </subcellularLocation>
</comment>
<comment type="similarity">
    <text evidence="5">Belongs to the Omp25/RopB family.</text>
</comment>
<dbReference type="Pfam" id="PF13505">
    <property type="entry name" value="OMP_b-brl"/>
    <property type="match status" value="1"/>
</dbReference>
<evidence type="ECO:0000256" key="2">
    <source>
        <dbReference type="ARBA" id="ARBA00022729"/>
    </source>
</evidence>
<sequence length="325" mass="34920">MALLRVAGDHERSFSKRMIRARRPLPSHSVSVEAKQRKPRAPQSDAAGDWARFFPRHVVRQLQQFAFMLLNGTVPGAPKGNNTRMKKILILTACIGALCAAAPSFGTDLAGQPVKVKAAPLPVAAPIIDWSGYYMGANGGWGTSHNCWDFNGITSEGCHNSTGGTVGGQIGYRWQIFNMVYGLEGQGNWADFRGSNVSTAFPTDTVGTTTDAFGLLTGHIGYAFNAVLLYGKGGAAVTSNTYYVNSVATGTELGKNNDVRWGGVLGAGAEVSLTPNWSAGVEYNHLFMQRSNISFPAALGADRAHQDVDLITARLNYKFGWPFAR</sequence>
<dbReference type="PANTHER" id="PTHR34001:SF3">
    <property type="entry name" value="BLL7405 PROTEIN"/>
    <property type="match status" value="1"/>
</dbReference>
<feature type="region of interest" description="Disordered" evidence="6">
    <location>
        <begin position="25"/>
        <end position="46"/>
    </location>
</feature>
<evidence type="ECO:0000259" key="7">
    <source>
        <dbReference type="Pfam" id="PF13505"/>
    </source>
</evidence>
<evidence type="ECO:0000256" key="3">
    <source>
        <dbReference type="ARBA" id="ARBA00023136"/>
    </source>
</evidence>
<keyword evidence="2" id="KW-0732">Signal</keyword>
<dbReference type="InterPro" id="IPR027385">
    <property type="entry name" value="Beta-barrel_OMP"/>
</dbReference>
<dbReference type="Gene3D" id="2.40.160.20">
    <property type="match status" value="1"/>
</dbReference>
<evidence type="ECO:0000313" key="8">
    <source>
        <dbReference type="EMBL" id="AAG60983.1"/>
    </source>
</evidence>
<dbReference type="EMBL" id="AH010242">
    <property type="protein sequence ID" value="AAG60983.1"/>
    <property type="molecule type" value="Genomic_DNA"/>
</dbReference>
<proteinExistence type="inferred from homology"/>
<protein>
    <submittedName>
        <fullName evidence="8">ID693</fullName>
    </submittedName>
</protein>
<dbReference type="InterPro" id="IPR011250">
    <property type="entry name" value="OMP/PagP_B-barrel"/>
</dbReference>